<reference evidence="1 2" key="1">
    <citation type="submission" date="2012-12" db="EMBL/GenBank/DDBJ databases">
        <title>The Genome Sequence of Bacillus cereus VD021.</title>
        <authorList>
            <consortium name="The Broad Institute Genome Sequencing Platform"/>
            <consortium name="The Broad Institute Genome Sequencing Center for Infectious Disease"/>
            <person name="Feldgarden M."/>
            <person name="Van der Auwera G.A."/>
            <person name="Mahillon J."/>
            <person name="Duprez V."/>
            <person name="Timmery S."/>
            <person name="Mattelet C."/>
            <person name="Dierick K."/>
            <person name="Sun M."/>
            <person name="Yu Z."/>
            <person name="Zhu L."/>
            <person name="Hu X."/>
            <person name="Shank E.B."/>
            <person name="Swiecicka I."/>
            <person name="Hansen B.M."/>
            <person name="Andrup L."/>
            <person name="Walker B."/>
            <person name="Young S.K."/>
            <person name="Zeng Q."/>
            <person name="Gargeya S."/>
            <person name="Fitzgerald M."/>
            <person name="Haas B."/>
            <person name="Abouelleil A."/>
            <person name="Alvarado L."/>
            <person name="Arachchi H.M."/>
            <person name="Berlin A.M."/>
            <person name="Chapman S.B."/>
            <person name="Dewar J."/>
            <person name="Goldberg J."/>
            <person name="Griggs A."/>
            <person name="Gujja S."/>
            <person name="Hansen M."/>
            <person name="Howarth C."/>
            <person name="Imamovic A."/>
            <person name="Larimer J."/>
            <person name="McCowan C."/>
            <person name="Murphy C."/>
            <person name="Neiman D."/>
            <person name="Pearson M."/>
            <person name="Priest M."/>
            <person name="Roberts A."/>
            <person name="Saif S."/>
            <person name="Shea T."/>
            <person name="Sisk P."/>
            <person name="Sykes S."/>
            <person name="Wortman J."/>
            <person name="Nusbaum C."/>
            <person name="Birren B."/>
        </authorList>
    </citation>
    <scope>NUCLEOTIDE SEQUENCE [LARGE SCALE GENOMIC DNA]</scope>
    <source>
        <strain evidence="1 2">VD021</strain>
    </source>
</reference>
<name>R8HRV0_BACCE</name>
<dbReference type="EMBL" id="AHES01000017">
    <property type="protein sequence ID" value="EOO75491.1"/>
    <property type="molecule type" value="Genomic_DNA"/>
</dbReference>
<comment type="caution">
    <text evidence="1">The sequence shown here is derived from an EMBL/GenBank/DDBJ whole genome shotgun (WGS) entry which is preliminary data.</text>
</comment>
<evidence type="ECO:0000313" key="1">
    <source>
        <dbReference type="EMBL" id="EOO75491.1"/>
    </source>
</evidence>
<protein>
    <submittedName>
        <fullName evidence="1">Uncharacterized protein</fullName>
    </submittedName>
</protein>
<accession>R8HRV0</accession>
<gene>
    <name evidence="1" type="ORF">IIC_02328</name>
</gene>
<dbReference type="Proteomes" id="UP000014040">
    <property type="component" value="Unassembled WGS sequence"/>
</dbReference>
<organism evidence="1 2">
    <name type="scientific">Bacillus cereus VD021</name>
    <dbReference type="NCBI Taxonomy" id="1053224"/>
    <lineage>
        <taxon>Bacteria</taxon>
        <taxon>Bacillati</taxon>
        <taxon>Bacillota</taxon>
        <taxon>Bacilli</taxon>
        <taxon>Bacillales</taxon>
        <taxon>Bacillaceae</taxon>
        <taxon>Bacillus</taxon>
        <taxon>Bacillus cereus group</taxon>
    </lineage>
</organism>
<evidence type="ECO:0000313" key="2">
    <source>
        <dbReference type="Proteomes" id="UP000014040"/>
    </source>
</evidence>
<proteinExistence type="predicted"/>
<dbReference type="AlphaFoldDB" id="R8HRV0"/>
<sequence>MKEWLENIKTVLEIITLSYGIYRMTKKDKKDDNEDQ</sequence>
<dbReference type="HOGENOM" id="CLU_220409_0_0_9"/>